<protein>
    <submittedName>
        <fullName evidence="2">Uncharacterized protein</fullName>
    </submittedName>
</protein>
<dbReference type="AlphaFoldDB" id="A0AAE0DC34"/>
<dbReference type="Proteomes" id="UP001281614">
    <property type="component" value="Unassembled WGS sequence"/>
</dbReference>
<proteinExistence type="predicted"/>
<evidence type="ECO:0000256" key="1">
    <source>
        <dbReference type="SAM" id="MobiDB-lite"/>
    </source>
</evidence>
<dbReference type="EMBL" id="VYYT01000040">
    <property type="protein sequence ID" value="KAK2775041.1"/>
    <property type="molecule type" value="Genomic_DNA"/>
</dbReference>
<organism evidence="2 3">
    <name type="scientific">Colletotrichum kahawae</name>
    <name type="common">Coffee berry disease fungus</name>
    <dbReference type="NCBI Taxonomy" id="34407"/>
    <lineage>
        <taxon>Eukaryota</taxon>
        <taxon>Fungi</taxon>
        <taxon>Dikarya</taxon>
        <taxon>Ascomycota</taxon>
        <taxon>Pezizomycotina</taxon>
        <taxon>Sordariomycetes</taxon>
        <taxon>Hypocreomycetidae</taxon>
        <taxon>Glomerellales</taxon>
        <taxon>Glomerellaceae</taxon>
        <taxon>Colletotrichum</taxon>
        <taxon>Colletotrichum gloeosporioides species complex</taxon>
    </lineage>
</organism>
<evidence type="ECO:0000313" key="2">
    <source>
        <dbReference type="EMBL" id="KAK2775041.1"/>
    </source>
</evidence>
<evidence type="ECO:0000313" key="3">
    <source>
        <dbReference type="Proteomes" id="UP001281614"/>
    </source>
</evidence>
<name>A0AAE0DC34_COLKA</name>
<feature type="compositionally biased region" description="Basic and acidic residues" evidence="1">
    <location>
        <begin position="1"/>
        <end position="19"/>
    </location>
</feature>
<keyword evidence="3" id="KW-1185">Reference proteome</keyword>
<accession>A0AAE0DC34</accession>
<feature type="region of interest" description="Disordered" evidence="1">
    <location>
        <begin position="1"/>
        <end position="68"/>
    </location>
</feature>
<gene>
    <name evidence="2" type="ORF">CKAH01_12953</name>
</gene>
<reference evidence="2" key="1">
    <citation type="submission" date="2023-02" db="EMBL/GenBank/DDBJ databases">
        <title>Colletotrichum kahawae CIFC_Que2 genome sequencing and assembly.</title>
        <authorList>
            <person name="Baroncelli R."/>
        </authorList>
    </citation>
    <scope>NUCLEOTIDE SEQUENCE</scope>
    <source>
        <strain evidence="2">CIFC_Que2</strain>
    </source>
</reference>
<sequence>MLEASQQHKDIWSMERKPTETFAATPQPHVDASIPSSAGAEVEDGSQKTRVSHGISPISAPRTQIKLS</sequence>
<comment type="caution">
    <text evidence="2">The sequence shown here is derived from an EMBL/GenBank/DDBJ whole genome shotgun (WGS) entry which is preliminary data.</text>
</comment>